<dbReference type="KEGG" id="fdv:JJC05_05140"/>
<dbReference type="InterPro" id="IPR010394">
    <property type="entry name" value="5-nucleotidase"/>
</dbReference>
<dbReference type="GO" id="GO:0008253">
    <property type="term" value="F:5'-nucleotidase activity"/>
    <property type="evidence" value="ECO:0007669"/>
    <property type="project" value="InterPro"/>
</dbReference>
<dbReference type="GO" id="GO:0005737">
    <property type="term" value="C:cytoplasm"/>
    <property type="evidence" value="ECO:0007669"/>
    <property type="project" value="InterPro"/>
</dbReference>
<gene>
    <name evidence="1" type="ORF">JJC05_05140</name>
</gene>
<proteinExistence type="predicted"/>
<dbReference type="GO" id="GO:0000287">
    <property type="term" value="F:magnesium ion binding"/>
    <property type="evidence" value="ECO:0007669"/>
    <property type="project" value="InterPro"/>
</dbReference>
<organism evidence="1">
    <name type="scientific">Flavobacterium columnare</name>
    <dbReference type="NCBI Taxonomy" id="996"/>
    <lineage>
        <taxon>Bacteria</taxon>
        <taxon>Pseudomonadati</taxon>
        <taxon>Bacteroidota</taxon>
        <taxon>Flavobacteriia</taxon>
        <taxon>Flavobacteriales</taxon>
        <taxon>Flavobacteriaceae</taxon>
        <taxon>Flavobacterium</taxon>
    </lineage>
</organism>
<dbReference type="GO" id="GO:0000166">
    <property type="term" value="F:nucleotide binding"/>
    <property type="evidence" value="ECO:0007669"/>
    <property type="project" value="InterPro"/>
</dbReference>
<reference evidence="1" key="1">
    <citation type="submission" date="2020-12" db="EMBL/GenBank/DDBJ databases">
        <title>Genome sequencing of genetic groups of Flavobacterium columnare.</title>
        <authorList>
            <person name="Waldbieser G.C."/>
            <person name="Griffin M.J."/>
            <person name="LaFrentz B.R."/>
        </authorList>
    </citation>
    <scope>NUCLEOTIDE SEQUENCE</scope>
    <source>
        <strain evidence="1">90-106</strain>
    </source>
</reference>
<dbReference type="EMBL" id="CP067378">
    <property type="protein sequence ID" value="QYS89649.1"/>
    <property type="molecule type" value="Genomic_DNA"/>
</dbReference>
<sequence>MSLNFAEILVIGVSTRALFNLETENQIFDTQGIEAFRDYQLQHEDEILEPRNSFLFSTKFIRT</sequence>
<dbReference type="Pfam" id="PF06189">
    <property type="entry name" value="5-nucleotidase"/>
    <property type="match status" value="1"/>
</dbReference>
<dbReference type="PANTHER" id="PTHR31367:SF5">
    <property type="entry name" value="CYTOSOLIC 5'-NUCLEOTIDASE 1A"/>
    <property type="match status" value="1"/>
</dbReference>
<name>A0A8G0KWD4_9FLAO</name>
<dbReference type="Proteomes" id="UP000824721">
    <property type="component" value="Chromosome"/>
</dbReference>
<dbReference type="PANTHER" id="PTHR31367">
    <property type="entry name" value="CYTOSOLIC 5'-NUCLEOTIDASE 1 FAMILY MEMBER"/>
    <property type="match status" value="1"/>
</dbReference>
<evidence type="ECO:0000313" key="1">
    <source>
        <dbReference type="EMBL" id="QYS89649.1"/>
    </source>
</evidence>
<protein>
    <recommendedName>
        <fullName evidence="2">5'-nucleotidase</fullName>
    </recommendedName>
</protein>
<dbReference type="GO" id="GO:0009117">
    <property type="term" value="P:nucleotide metabolic process"/>
    <property type="evidence" value="ECO:0007669"/>
    <property type="project" value="InterPro"/>
</dbReference>
<dbReference type="AlphaFoldDB" id="A0A8G0KWD4"/>
<accession>A0A8G0KWD4</accession>
<evidence type="ECO:0008006" key="2">
    <source>
        <dbReference type="Google" id="ProtNLM"/>
    </source>
</evidence>